<evidence type="ECO:0000313" key="3">
    <source>
        <dbReference type="EMBL" id="QAV17791.1"/>
    </source>
</evidence>
<dbReference type="AlphaFoldDB" id="A0A410WTZ7"/>
<dbReference type="Proteomes" id="UP001527202">
    <property type="component" value="Unassembled WGS sequence"/>
</dbReference>
<feature type="region of interest" description="Disordered" evidence="1">
    <location>
        <begin position="80"/>
        <end position="108"/>
    </location>
</feature>
<proteinExistence type="predicted"/>
<evidence type="ECO:0000313" key="5">
    <source>
        <dbReference type="Proteomes" id="UP001527202"/>
    </source>
</evidence>
<name>A0A410WTZ7_9BACL</name>
<protein>
    <recommendedName>
        <fullName evidence="6">RHS repeat-associated core domain-containing protein</fullName>
    </recommendedName>
</protein>
<evidence type="ECO:0000313" key="2">
    <source>
        <dbReference type="EMBL" id="MCY9597413.1"/>
    </source>
</evidence>
<reference evidence="3 4" key="1">
    <citation type="submission" date="2018-01" db="EMBL/GenBank/DDBJ databases">
        <title>The whole genome sequencing and assembly of Paenibacillus chitinolyticus KCCM 41400 strain.</title>
        <authorList>
            <person name="Kim J.-Y."/>
            <person name="Park M.-K."/>
            <person name="Lee Y.-J."/>
            <person name="Yi H."/>
            <person name="Bahn Y.-S."/>
            <person name="Kim J.F."/>
            <person name="Lee D.-W."/>
        </authorList>
    </citation>
    <scope>NUCLEOTIDE SEQUENCE [LARGE SCALE GENOMIC DNA]</scope>
    <source>
        <strain evidence="3 4">KCCM 41400</strain>
    </source>
</reference>
<dbReference type="KEGG" id="pchi:PC41400_09000"/>
<dbReference type="EMBL" id="CP026520">
    <property type="protein sequence ID" value="QAV17791.1"/>
    <property type="molecule type" value="Genomic_DNA"/>
</dbReference>
<dbReference type="RefSeq" id="WP_042231078.1">
    <property type="nucleotide sequence ID" value="NZ_CP026520.1"/>
</dbReference>
<accession>A0A410WTZ7</accession>
<sequence length="108" mass="11858">MNLYTYVMNNPLTHVDPSGHIQQATDNYKGVNGIGYLGEVVTNPVTDAMANGVLGGMKAAGEILDFLVVSDITTLTDPNSSKFDSGEFYPNWQNSQGRQDLDYHEEWG</sequence>
<organism evidence="3 4">
    <name type="scientific">Paenibacillus chitinolyticus</name>
    <dbReference type="NCBI Taxonomy" id="79263"/>
    <lineage>
        <taxon>Bacteria</taxon>
        <taxon>Bacillati</taxon>
        <taxon>Bacillota</taxon>
        <taxon>Bacilli</taxon>
        <taxon>Bacillales</taxon>
        <taxon>Paenibacillaceae</taxon>
        <taxon>Paenibacillus</taxon>
    </lineage>
</organism>
<evidence type="ECO:0000256" key="1">
    <source>
        <dbReference type="SAM" id="MobiDB-lite"/>
    </source>
</evidence>
<evidence type="ECO:0008006" key="6">
    <source>
        <dbReference type="Google" id="ProtNLM"/>
    </source>
</evidence>
<gene>
    <name evidence="2" type="ORF">M5X16_16755</name>
    <name evidence="3" type="ORF">PC41400_09000</name>
</gene>
<dbReference type="Proteomes" id="UP000288943">
    <property type="component" value="Chromosome"/>
</dbReference>
<reference evidence="2 5" key="2">
    <citation type="submission" date="2022-05" db="EMBL/GenBank/DDBJ databases">
        <title>Genome Sequencing of Bee-Associated Microbes.</title>
        <authorList>
            <person name="Dunlap C."/>
        </authorList>
    </citation>
    <scope>NUCLEOTIDE SEQUENCE [LARGE SCALE GENOMIC DNA]</scope>
    <source>
        <strain evidence="2 5">NRRL B-23120</strain>
    </source>
</reference>
<dbReference type="GeneID" id="95374946"/>
<feature type="compositionally biased region" description="Basic and acidic residues" evidence="1">
    <location>
        <begin position="99"/>
        <end position="108"/>
    </location>
</feature>
<evidence type="ECO:0000313" key="4">
    <source>
        <dbReference type="Proteomes" id="UP000288943"/>
    </source>
</evidence>
<dbReference type="OrthoDB" id="9816549at2"/>
<dbReference type="EMBL" id="JAMDMJ010000021">
    <property type="protein sequence ID" value="MCY9597413.1"/>
    <property type="molecule type" value="Genomic_DNA"/>
</dbReference>
<keyword evidence="5" id="KW-1185">Reference proteome</keyword>